<dbReference type="AlphaFoldDB" id="A0A9Q1EGW7"/>
<name>A0A9Q1EGW7_SYNKA</name>
<keyword evidence="3" id="KW-1185">Reference proteome</keyword>
<evidence type="ECO:0000256" key="1">
    <source>
        <dbReference type="SAM" id="MobiDB-lite"/>
    </source>
</evidence>
<gene>
    <name evidence="2" type="ORF">SKAU_G00375100</name>
</gene>
<organism evidence="2 3">
    <name type="scientific">Synaphobranchus kaupii</name>
    <name type="common">Kaup's arrowtooth eel</name>
    <dbReference type="NCBI Taxonomy" id="118154"/>
    <lineage>
        <taxon>Eukaryota</taxon>
        <taxon>Metazoa</taxon>
        <taxon>Chordata</taxon>
        <taxon>Craniata</taxon>
        <taxon>Vertebrata</taxon>
        <taxon>Euteleostomi</taxon>
        <taxon>Actinopterygii</taxon>
        <taxon>Neopterygii</taxon>
        <taxon>Teleostei</taxon>
        <taxon>Anguilliformes</taxon>
        <taxon>Synaphobranchidae</taxon>
        <taxon>Synaphobranchus</taxon>
    </lineage>
</organism>
<sequence length="122" mass="12850">MALLHCTPVVGNLSDCNRALQAECTTGGVHVQAGNERANAHRGLAGSEVPRSEDGDLKASGGFTREHRGPLAGLHESVRSSKIYPQCYFCTKPFLSLDPVSGLHAVPMTGNAKSASVHIQEA</sequence>
<evidence type="ECO:0000313" key="2">
    <source>
        <dbReference type="EMBL" id="KAJ8338544.1"/>
    </source>
</evidence>
<reference evidence="2" key="1">
    <citation type="journal article" date="2023" name="Science">
        <title>Genome structures resolve the early diversification of teleost fishes.</title>
        <authorList>
            <person name="Parey E."/>
            <person name="Louis A."/>
            <person name="Montfort J."/>
            <person name="Bouchez O."/>
            <person name="Roques C."/>
            <person name="Iampietro C."/>
            <person name="Lluch J."/>
            <person name="Castinel A."/>
            <person name="Donnadieu C."/>
            <person name="Desvignes T."/>
            <person name="Floi Bucao C."/>
            <person name="Jouanno E."/>
            <person name="Wen M."/>
            <person name="Mejri S."/>
            <person name="Dirks R."/>
            <person name="Jansen H."/>
            <person name="Henkel C."/>
            <person name="Chen W.J."/>
            <person name="Zahm M."/>
            <person name="Cabau C."/>
            <person name="Klopp C."/>
            <person name="Thompson A.W."/>
            <person name="Robinson-Rechavi M."/>
            <person name="Braasch I."/>
            <person name="Lecointre G."/>
            <person name="Bobe J."/>
            <person name="Postlethwait J.H."/>
            <person name="Berthelot C."/>
            <person name="Roest Crollius H."/>
            <person name="Guiguen Y."/>
        </authorList>
    </citation>
    <scope>NUCLEOTIDE SEQUENCE</scope>
    <source>
        <strain evidence="2">WJC10195</strain>
    </source>
</reference>
<dbReference type="EMBL" id="JAINUF010000018">
    <property type="protein sequence ID" value="KAJ8338544.1"/>
    <property type="molecule type" value="Genomic_DNA"/>
</dbReference>
<evidence type="ECO:0000313" key="3">
    <source>
        <dbReference type="Proteomes" id="UP001152622"/>
    </source>
</evidence>
<accession>A0A9Q1EGW7</accession>
<protein>
    <submittedName>
        <fullName evidence="2">Uncharacterized protein</fullName>
    </submittedName>
</protein>
<feature type="region of interest" description="Disordered" evidence="1">
    <location>
        <begin position="42"/>
        <end position="72"/>
    </location>
</feature>
<comment type="caution">
    <text evidence="2">The sequence shown here is derived from an EMBL/GenBank/DDBJ whole genome shotgun (WGS) entry which is preliminary data.</text>
</comment>
<proteinExistence type="predicted"/>
<dbReference type="Proteomes" id="UP001152622">
    <property type="component" value="Chromosome 18"/>
</dbReference>